<feature type="transmembrane region" description="Helical" evidence="1">
    <location>
        <begin position="214"/>
        <end position="236"/>
    </location>
</feature>
<dbReference type="RefSeq" id="WP_313794432.1">
    <property type="nucleotide sequence ID" value="NZ_CP102453.1"/>
</dbReference>
<protein>
    <recommendedName>
        <fullName evidence="4">ABC transporter permease</fullName>
    </recommendedName>
</protein>
<keyword evidence="1" id="KW-0812">Transmembrane</keyword>
<keyword evidence="3" id="KW-1185">Reference proteome</keyword>
<evidence type="ECO:0000313" key="2">
    <source>
        <dbReference type="EMBL" id="UUX34939.1"/>
    </source>
</evidence>
<feature type="transmembrane region" description="Helical" evidence="1">
    <location>
        <begin position="12"/>
        <end position="35"/>
    </location>
</feature>
<proteinExistence type="predicted"/>
<dbReference type="EMBL" id="CP102453">
    <property type="protein sequence ID" value="UUX34939.1"/>
    <property type="molecule type" value="Genomic_DNA"/>
</dbReference>
<sequence>MLNFIRFDIKKLFLMRGFWIALIIFVLFCGMTLIIDSMDYHATFEDYQTSQTALNEMAENEGSGDIRIEVESTQNLLTEEEYLIYKEQLRERMTITDFSLSSYGITIVIAYIFFALFVGNDFSSGYLKNMLALRGAKWKWVTSKIVVAVVFNLVMYLVALGFGVLYEISAGQFPAAINLGHLVLNFLLYSLLFILIMLLNVALLLIFQSKVTIMVVSTLLSMGLHINILNQIGNLTGLDLTSYFYSIRLQNMGMDYQGLIIPALVSGLISFLLLYSFNRWYVYRVDFKFES</sequence>
<organism evidence="2 3">
    <name type="scientific">Fundicoccus culcitae</name>
    <dbReference type="NCBI Taxonomy" id="2969821"/>
    <lineage>
        <taxon>Bacteria</taxon>
        <taxon>Bacillati</taxon>
        <taxon>Bacillota</taxon>
        <taxon>Bacilli</taxon>
        <taxon>Lactobacillales</taxon>
        <taxon>Aerococcaceae</taxon>
        <taxon>Fundicoccus</taxon>
    </lineage>
</organism>
<feature type="transmembrane region" description="Helical" evidence="1">
    <location>
        <begin position="140"/>
        <end position="166"/>
    </location>
</feature>
<accession>A0ABY5P8E4</accession>
<evidence type="ECO:0008006" key="4">
    <source>
        <dbReference type="Google" id="ProtNLM"/>
    </source>
</evidence>
<feature type="transmembrane region" description="Helical" evidence="1">
    <location>
        <begin position="100"/>
        <end position="119"/>
    </location>
</feature>
<feature type="transmembrane region" description="Helical" evidence="1">
    <location>
        <begin position="186"/>
        <end position="207"/>
    </location>
</feature>
<reference evidence="2 3" key="1">
    <citation type="submission" date="2022-08" db="EMBL/GenBank/DDBJ databases">
        <title>Aerococcaceae sp. nov isolated from spoiled eye mask.</title>
        <authorList>
            <person name="Zhou G."/>
            <person name="Xie X.-B."/>
            <person name="Shi Q.-S."/>
            <person name="Wang Y.-S."/>
            <person name="Wen X."/>
            <person name="Peng H."/>
            <person name="Yang X.-J."/>
            <person name="Tao H.-B."/>
            <person name="Huang X.-M."/>
        </authorList>
    </citation>
    <scope>NUCLEOTIDE SEQUENCE [LARGE SCALE GENOMIC DNA]</scope>
    <source>
        <strain evidence="3">DM20194951</strain>
    </source>
</reference>
<keyword evidence="1" id="KW-1133">Transmembrane helix</keyword>
<keyword evidence="1" id="KW-0472">Membrane</keyword>
<name>A0ABY5P8E4_9LACT</name>
<evidence type="ECO:0000313" key="3">
    <source>
        <dbReference type="Proteomes" id="UP001315967"/>
    </source>
</evidence>
<feature type="transmembrane region" description="Helical" evidence="1">
    <location>
        <begin position="256"/>
        <end position="275"/>
    </location>
</feature>
<evidence type="ECO:0000256" key="1">
    <source>
        <dbReference type="SAM" id="Phobius"/>
    </source>
</evidence>
<gene>
    <name evidence="2" type="ORF">NRE15_04645</name>
</gene>
<dbReference type="Proteomes" id="UP001315967">
    <property type="component" value="Chromosome"/>
</dbReference>